<dbReference type="EMBL" id="JRLF01000006">
    <property type="protein sequence ID" value="KQB42760.1"/>
    <property type="molecule type" value="Genomic_DNA"/>
</dbReference>
<accession>A0A0Q0Y1Y5</accession>
<name>A0A0Q0Y1Y5_9FLAO</name>
<dbReference type="RefSeq" id="WP_055092860.1">
    <property type="nucleotide sequence ID" value="NZ_JRLF01000006.1"/>
</dbReference>
<dbReference type="STRING" id="362413.RC62_3767"/>
<dbReference type="Pfam" id="PF03767">
    <property type="entry name" value="Acid_phosphat_B"/>
    <property type="match status" value="1"/>
</dbReference>
<evidence type="ECO:0000256" key="1">
    <source>
        <dbReference type="ARBA" id="ARBA00022729"/>
    </source>
</evidence>
<dbReference type="InterPro" id="IPR006423">
    <property type="entry name" value="Lipo_e_P4"/>
</dbReference>
<comment type="caution">
    <text evidence="3">The sequence shown here is derived from an EMBL/GenBank/DDBJ whole genome shotgun (WGS) entry which is preliminary data.</text>
</comment>
<dbReference type="SUPFAM" id="SSF56784">
    <property type="entry name" value="HAD-like"/>
    <property type="match status" value="1"/>
</dbReference>
<dbReference type="Gene3D" id="3.40.50.1000">
    <property type="entry name" value="HAD superfamily/HAD-like"/>
    <property type="match status" value="1"/>
</dbReference>
<protein>
    <submittedName>
        <fullName evidence="3">5'-nucleotidase, lipoprotein e(P4) family</fullName>
    </submittedName>
</protein>
<dbReference type="InterPro" id="IPR023214">
    <property type="entry name" value="HAD_sf"/>
</dbReference>
<dbReference type="PANTHER" id="PTHR31284:SF10">
    <property type="entry name" value="ACID PHOSPHATASE-LIKE PROTEIN"/>
    <property type="match status" value="1"/>
</dbReference>
<evidence type="ECO:0000313" key="4">
    <source>
        <dbReference type="Proteomes" id="UP000050443"/>
    </source>
</evidence>
<dbReference type="AlphaFoldDB" id="A0A0Q0Y1Y5"/>
<dbReference type="InterPro" id="IPR036412">
    <property type="entry name" value="HAD-like_sf"/>
</dbReference>
<dbReference type="Proteomes" id="UP000050443">
    <property type="component" value="Unassembled WGS sequence"/>
</dbReference>
<dbReference type="PANTHER" id="PTHR31284">
    <property type="entry name" value="ACID PHOSPHATASE-LIKE PROTEIN"/>
    <property type="match status" value="1"/>
</dbReference>
<organism evidence="3 4">
    <name type="scientific">Flavobacterium aquidurense</name>
    <dbReference type="NCBI Taxonomy" id="362413"/>
    <lineage>
        <taxon>Bacteria</taxon>
        <taxon>Pseudomonadati</taxon>
        <taxon>Bacteroidota</taxon>
        <taxon>Flavobacteriia</taxon>
        <taxon>Flavobacteriales</taxon>
        <taxon>Flavobacteriaceae</taxon>
        <taxon>Flavobacterium</taxon>
    </lineage>
</organism>
<proteinExistence type="predicted"/>
<reference evidence="3 4" key="1">
    <citation type="submission" date="2014-09" db="EMBL/GenBank/DDBJ databases">
        <title>Genome sequence of Flavobacterium aquidurense RC62.</title>
        <authorList>
            <person name="Kim J.F."/>
            <person name="Kwak M.-J."/>
        </authorList>
    </citation>
    <scope>NUCLEOTIDE SEQUENCE [LARGE SCALE GENOMIC DNA]</scope>
    <source>
        <strain evidence="3 4">RC62</strain>
    </source>
</reference>
<gene>
    <name evidence="3" type="ORF">RC62_3767</name>
</gene>
<evidence type="ECO:0000256" key="2">
    <source>
        <dbReference type="SAM" id="SignalP"/>
    </source>
</evidence>
<dbReference type="InterPro" id="IPR005519">
    <property type="entry name" value="Acid_phosphat_B-like"/>
</dbReference>
<dbReference type="NCBIfam" id="TIGR01533">
    <property type="entry name" value="lipo_e_P4"/>
    <property type="match status" value="1"/>
</dbReference>
<dbReference type="SFLD" id="SFLDG01125">
    <property type="entry name" value="C1.1:_Acid_Phosphatase_Like"/>
    <property type="match status" value="1"/>
</dbReference>
<feature type="signal peptide" evidence="2">
    <location>
        <begin position="1"/>
        <end position="27"/>
    </location>
</feature>
<feature type="chain" id="PRO_5006186913" evidence="2">
    <location>
        <begin position="28"/>
        <end position="267"/>
    </location>
</feature>
<keyword evidence="1 2" id="KW-0732">Signal</keyword>
<sequence>MKTKKMIPFYFKAIILLLLLSSKQSFGQQQIQETNIKILPVLWQQTSAEYRALCYQAFNLASLRLKEIPNQQIKKRNLAIITDLDETILDNSGFEAHLIKEKIQISDREWNLWTDQSRALAVPGAVSFLQEASKMGITIFYVSNRDTSAVKSTILNLQKLKLPNADAQHCLFKKESSSKEERRLAVEKNYNLIMLLGDNLNDFTAAFEKKNIPQRLTETDKEQNQWGKKFIVLPNPVYGEWENALYNYVQNKIEPEREQNRLNLLVE</sequence>
<dbReference type="PIRSF" id="PIRSF019271">
    <property type="entry name" value="Acid_Ptase_C"/>
    <property type="match status" value="1"/>
</dbReference>
<dbReference type="GO" id="GO:0009279">
    <property type="term" value="C:cell outer membrane"/>
    <property type="evidence" value="ECO:0007669"/>
    <property type="project" value="InterPro"/>
</dbReference>
<dbReference type="OrthoDB" id="395856at2"/>
<dbReference type="PATRIC" id="fig|362413.3.peg.3692"/>
<evidence type="ECO:0000313" key="3">
    <source>
        <dbReference type="EMBL" id="KQB42760.1"/>
    </source>
</evidence>
<dbReference type="SFLD" id="SFLDS00003">
    <property type="entry name" value="Haloacid_Dehalogenase"/>
    <property type="match status" value="1"/>
</dbReference>
<keyword evidence="3" id="KW-0449">Lipoprotein</keyword>